<dbReference type="GeneID" id="77846255"/>
<feature type="domain" description="DUF7916" evidence="1">
    <location>
        <begin position="5"/>
        <end position="305"/>
    </location>
</feature>
<dbReference type="OrthoDB" id="5581965at2"/>
<dbReference type="RefSeq" id="WP_040106862.1">
    <property type="nucleotide sequence ID" value="NZ_JABEVU030000001.1"/>
</dbReference>
<evidence type="ECO:0000313" key="5">
    <source>
        <dbReference type="Proteomes" id="UP000527860"/>
    </source>
</evidence>
<evidence type="ECO:0000313" key="3">
    <source>
        <dbReference type="EMBL" id="MDB0579250.1"/>
    </source>
</evidence>
<name>A0A0C2E2V3_9STAP</name>
<reference evidence="5" key="2">
    <citation type="submission" date="2020-04" db="EMBL/GenBank/DDBJ databases">
        <title>Genome analysis and biological profiling of marine Cellulosimicrobium funkei MOSEL-ME6.</title>
        <authorList>
            <person name="Tanveer F."/>
            <person name="Xie Y."/>
            <person name="Shinwari Z.K."/>
        </authorList>
    </citation>
    <scope>NUCLEOTIDE SEQUENCE [LARGE SCALE GENOMIC DNA]</scope>
    <source>
        <strain evidence="5">MOSEL-ME25</strain>
    </source>
</reference>
<protein>
    <submittedName>
        <fullName evidence="3">Haloacid dehalogenase-like hydrolase</fullName>
    </submittedName>
    <submittedName>
        <fullName evidence="2">PEP phosphonomutase</fullName>
    </submittedName>
</protein>
<dbReference type="Proteomes" id="UP000527860">
    <property type="component" value="Unassembled WGS sequence"/>
</dbReference>
<dbReference type="Pfam" id="PF25509">
    <property type="entry name" value="DUF7916"/>
    <property type="match status" value="1"/>
</dbReference>
<proteinExistence type="predicted"/>
<reference evidence="2 4" key="1">
    <citation type="submission" date="2015-01" db="EMBL/GenBank/DDBJ databases">
        <title>Genome sequences of high lactate-tolerant strain Salinicoccus roseus W12 with industrial interest.</title>
        <authorList>
            <person name="Wang H."/>
            <person name="Yu B."/>
        </authorList>
    </citation>
    <scope>NUCLEOTIDE SEQUENCE [LARGE SCALE GENOMIC DNA]</scope>
    <source>
        <strain evidence="2 4">W12</strain>
    </source>
</reference>
<organism evidence="2 4">
    <name type="scientific">Salinicoccus roseus</name>
    <dbReference type="NCBI Taxonomy" id="45670"/>
    <lineage>
        <taxon>Bacteria</taxon>
        <taxon>Bacillati</taxon>
        <taxon>Bacillota</taxon>
        <taxon>Bacilli</taxon>
        <taxon>Bacillales</taxon>
        <taxon>Staphylococcaceae</taxon>
        <taxon>Salinicoccus</taxon>
    </lineage>
</organism>
<evidence type="ECO:0000313" key="2">
    <source>
        <dbReference type="EMBL" id="KIH69797.1"/>
    </source>
</evidence>
<keyword evidence="5" id="KW-1185">Reference proteome</keyword>
<dbReference type="SUPFAM" id="SSF51366">
    <property type="entry name" value="Ribulose-phoshate binding barrel"/>
    <property type="match status" value="1"/>
</dbReference>
<dbReference type="Proteomes" id="UP000031546">
    <property type="component" value="Unassembled WGS sequence"/>
</dbReference>
<dbReference type="STRING" id="45670.SN16_11955"/>
<reference evidence="3" key="3">
    <citation type="submission" date="2020-04" db="EMBL/GenBank/DDBJ databases">
        <authorList>
            <person name="Tanveer F."/>
            <person name="Xie Y."/>
            <person name="Shinwari Z.K."/>
        </authorList>
    </citation>
    <scope>NUCLEOTIDE SEQUENCE</scope>
    <source>
        <strain evidence="3">MOSEL-ME25</strain>
    </source>
</reference>
<dbReference type="EMBL" id="JXII01000010">
    <property type="protein sequence ID" value="KIH69797.1"/>
    <property type="molecule type" value="Genomic_DNA"/>
</dbReference>
<gene>
    <name evidence="3" type="ORF">F7P68_0001685</name>
    <name evidence="2" type="ORF">SN16_11955</name>
</gene>
<reference evidence="3 5" key="4">
    <citation type="submission" date="2022-12" db="EMBL/GenBank/DDBJ databases">
        <title>Genome analysis and biological profiling of marine Salinicoccus roseus MOSEL-ME25.</title>
        <authorList>
            <person name="Mirza F.T."/>
            <person name="Xie Y."/>
            <person name="Shinwari Z.K."/>
        </authorList>
    </citation>
    <scope>NUCLEOTIDE SEQUENCE [LARGE SCALE GENOMIC DNA]</scope>
    <source>
        <strain evidence="3 5">MOSEL-ME25</strain>
    </source>
</reference>
<dbReference type="EMBL" id="JABEVU030000001">
    <property type="protein sequence ID" value="MDB0579250.1"/>
    <property type="molecule type" value="Genomic_DNA"/>
</dbReference>
<evidence type="ECO:0000259" key="1">
    <source>
        <dbReference type="Pfam" id="PF25509"/>
    </source>
</evidence>
<evidence type="ECO:0000313" key="4">
    <source>
        <dbReference type="Proteomes" id="UP000031546"/>
    </source>
</evidence>
<comment type="caution">
    <text evidence="2">The sequence shown here is derived from an EMBL/GenBank/DDBJ whole genome shotgun (WGS) entry which is preliminary data.</text>
</comment>
<accession>A0A0C2E2V3</accession>
<dbReference type="InterPro" id="IPR057238">
    <property type="entry name" value="DUF7916"/>
</dbReference>
<sequence>MKRLLDCNASDFIKMTGQDLKQSIKASEGRTMLAETMATVPPLYPDVTNAELTASFGADLLLFNVFDVFIPEVRGYTPSNPEQVIHEIKHLTGRPVGLNLEPVDLNAEQIESLDTVDRGRIASDEAFAQAKSLGFDFICLTGNPKTGVTNAEITNAIQRARAVFGSDALIIAGKMHGAGVAGETGSGIISESALDAFIDAGADVILMPSPGTVPGITTEDAQKYVSYVHSKGALAMLTIGTSQEGADESTIRQIALAAKMAGADIHHIGDAGFYGIAVPENIMTYSTTIRGRRHTYVRMARSINR</sequence>
<dbReference type="AlphaFoldDB" id="A0A0C2E2V3"/>
<dbReference type="InterPro" id="IPR011060">
    <property type="entry name" value="RibuloseP-bd_barrel"/>
</dbReference>